<dbReference type="EC" id="5.2.1.8" evidence="3"/>
<evidence type="ECO:0000313" key="7">
    <source>
        <dbReference type="Proteomes" id="UP000660262"/>
    </source>
</evidence>
<dbReference type="Proteomes" id="UP000660262">
    <property type="component" value="Unassembled WGS sequence"/>
</dbReference>
<dbReference type="Pfam" id="PF00160">
    <property type="entry name" value="Pro_isomerase"/>
    <property type="match status" value="1"/>
</dbReference>
<evidence type="ECO:0000256" key="3">
    <source>
        <dbReference type="RuleBase" id="RU363019"/>
    </source>
</evidence>
<evidence type="ECO:0000256" key="2">
    <source>
        <dbReference type="ARBA" id="ARBA00023235"/>
    </source>
</evidence>
<dbReference type="PROSITE" id="PS50072">
    <property type="entry name" value="CSA_PPIASE_2"/>
    <property type="match status" value="1"/>
</dbReference>
<proteinExistence type="inferred from homology"/>
<dbReference type="SUPFAM" id="SSF50891">
    <property type="entry name" value="Cyclophilin-like"/>
    <property type="match status" value="1"/>
</dbReference>
<dbReference type="InterPro" id="IPR029000">
    <property type="entry name" value="Cyclophilin-like_dom_sf"/>
</dbReference>
<dbReference type="AlphaFoldDB" id="A0A830HVD8"/>
<evidence type="ECO:0000313" key="6">
    <source>
        <dbReference type="EMBL" id="GHP10695.1"/>
    </source>
</evidence>
<evidence type="ECO:0000256" key="4">
    <source>
        <dbReference type="SAM" id="MobiDB-lite"/>
    </source>
</evidence>
<dbReference type="EMBL" id="BNJQ01000030">
    <property type="protein sequence ID" value="GHP10695.1"/>
    <property type="molecule type" value="Genomic_DNA"/>
</dbReference>
<comment type="similarity">
    <text evidence="3">Belongs to the cyclophilin-type PPIase family.</text>
</comment>
<accession>A0A830HVD8</accession>
<gene>
    <name evidence="6" type="ORF">PPROV_000942600</name>
</gene>
<name>A0A830HVD8_9CHLO</name>
<dbReference type="GO" id="GO:0003755">
    <property type="term" value="F:peptidyl-prolyl cis-trans isomerase activity"/>
    <property type="evidence" value="ECO:0007669"/>
    <property type="project" value="UniProtKB-UniRule"/>
</dbReference>
<dbReference type="InterPro" id="IPR002130">
    <property type="entry name" value="Cyclophilin-type_PPIase_dom"/>
</dbReference>
<feature type="region of interest" description="Disordered" evidence="4">
    <location>
        <begin position="226"/>
        <end position="248"/>
    </location>
</feature>
<dbReference type="PRINTS" id="PR00153">
    <property type="entry name" value="CSAPPISMRASE"/>
</dbReference>
<protein>
    <recommendedName>
        <fullName evidence="3">Peptidyl-prolyl cis-trans isomerase</fullName>
        <shortName evidence="3">PPIase</shortName>
        <ecNumber evidence="3">5.2.1.8</ecNumber>
    </recommendedName>
</protein>
<keyword evidence="2 3" id="KW-0413">Isomerase</keyword>
<dbReference type="InterPro" id="IPR044665">
    <property type="entry name" value="E_coli_cyclophilin_A-like"/>
</dbReference>
<evidence type="ECO:0000259" key="5">
    <source>
        <dbReference type="PROSITE" id="PS50072"/>
    </source>
</evidence>
<comment type="function">
    <text evidence="3">PPIases accelerate the folding of proteins. It catalyzes the cis-trans isomerization of proline imidic peptide bonds in oligopeptides.</text>
</comment>
<feature type="domain" description="PPIase cyclophilin-type" evidence="5">
    <location>
        <begin position="70"/>
        <end position="192"/>
    </location>
</feature>
<comment type="caution">
    <text evidence="6">The sequence shown here is derived from an EMBL/GenBank/DDBJ whole genome shotgun (WGS) entry which is preliminary data.</text>
</comment>
<keyword evidence="7" id="KW-1185">Reference proteome</keyword>
<sequence>MALLVFSSIGNHSRSRITGLLLCLFYLVLAGGLTVSSSAASSSSSSSSSSPFDVVWDVAYPNLGKDVTKRIVIRVHPEWAPLGAARFRELAEKNFYKGTRFFRVVPNFVAQIGIHGNPDVSKQWRDNKIQDDPAVPNISNKRGTVTFAKSGENTRTTQLFINFSDNGNLDSMGFPPFGEVVEGMDAVDAINQEYGESPQQGMIQEQGSRYLKTKFPKLTYVKTTSISTSLTSTSEESSPASGKDEDDL</sequence>
<dbReference type="OrthoDB" id="423037at2759"/>
<feature type="compositionally biased region" description="Low complexity" evidence="4">
    <location>
        <begin position="226"/>
        <end position="238"/>
    </location>
</feature>
<comment type="catalytic activity">
    <reaction evidence="3">
        <text>[protein]-peptidylproline (omega=180) = [protein]-peptidylproline (omega=0)</text>
        <dbReference type="Rhea" id="RHEA:16237"/>
        <dbReference type="Rhea" id="RHEA-COMP:10747"/>
        <dbReference type="Rhea" id="RHEA-COMP:10748"/>
        <dbReference type="ChEBI" id="CHEBI:83833"/>
        <dbReference type="ChEBI" id="CHEBI:83834"/>
        <dbReference type="EC" id="5.2.1.8"/>
    </reaction>
</comment>
<dbReference type="PANTHER" id="PTHR43246">
    <property type="entry name" value="PEPTIDYL-PROLYL CIS-TRANS ISOMERASE CYP38, CHLOROPLASTIC"/>
    <property type="match status" value="1"/>
</dbReference>
<evidence type="ECO:0000256" key="1">
    <source>
        <dbReference type="ARBA" id="ARBA00023110"/>
    </source>
</evidence>
<keyword evidence="1 3" id="KW-0697">Rotamase</keyword>
<organism evidence="6 7">
    <name type="scientific">Pycnococcus provasolii</name>
    <dbReference type="NCBI Taxonomy" id="41880"/>
    <lineage>
        <taxon>Eukaryota</taxon>
        <taxon>Viridiplantae</taxon>
        <taxon>Chlorophyta</taxon>
        <taxon>Pseudoscourfieldiophyceae</taxon>
        <taxon>Pseudoscourfieldiales</taxon>
        <taxon>Pycnococcaceae</taxon>
        <taxon>Pycnococcus</taxon>
    </lineage>
</organism>
<dbReference type="Gene3D" id="2.40.100.10">
    <property type="entry name" value="Cyclophilin-like"/>
    <property type="match status" value="1"/>
</dbReference>
<reference evidence="6" key="1">
    <citation type="submission" date="2020-10" db="EMBL/GenBank/DDBJ databases">
        <title>Unveiling of a novel bifunctional photoreceptor, Dualchrome1, isolated from a cosmopolitan green alga.</title>
        <authorList>
            <person name="Suzuki S."/>
            <person name="Kawachi M."/>
        </authorList>
    </citation>
    <scope>NUCLEOTIDE SEQUENCE</scope>
    <source>
        <strain evidence="6">NIES 2893</strain>
    </source>
</reference>